<dbReference type="InterPro" id="IPR030827">
    <property type="entry name" value="Myo_inos_IolG"/>
</dbReference>
<comment type="caution">
    <text evidence="5">The sequence shown here is derived from an EMBL/GenBank/DDBJ whole genome shotgun (WGS) entry which is preliminary data.</text>
</comment>
<evidence type="ECO:0000259" key="4">
    <source>
        <dbReference type="Pfam" id="PF22725"/>
    </source>
</evidence>
<keyword evidence="2" id="KW-0560">Oxidoreductase</keyword>
<dbReference type="InterPro" id="IPR055170">
    <property type="entry name" value="GFO_IDH_MocA-like_dom"/>
</dbReference>
<accession>A0ABP6WVA6</accession>
<dbReference type="Pfam" id="PF22725">
    <property type="entry name" value="GFO_IDH_MocA_C3"/>
    <property type="match status" value="1"/>
</dbReference>
<protein>
    <submittedName>
        <fullName evidence="5">Inositol 2-dehydrogenase</fullName>
    </submittedName>
</protein>
<evidence type="ECO:0000256" key="1">
    <source>
        <dbReference type="ARBA" id="ARBA00010928"/>
    </source>
</evidence>
<gene>
    <name evidence="5" type="primary">iolG</name>
    <name evidence="5" type="ORF">GCM10022395_05320</name>
</gene>
<proteinExistence type="inferred from homology"/>
<dbReference type="SUPFAM" id="SSF51735">
    <property type="entry name" value="NAD(P)-binding Rossmann-fold domains"/>
    <property type="match status" value="1"/>
</dbReference>
<dbReference type="Gene3D" id="3.40.50.720">
    <property type="entry name" value="NAD(P)-binding Rossmann-like Domain"/>
    <property type="match status" value="1"/>
</dbReference>
<feature type="domain" description="Gfo/Idh/MocA-like oxidoreductase N-terminal" evidence="3">
    <location>
        <begin position="13"/>
        <end position="132"/>
    </location>
</feature>
<dbReference type="Gene3D" id="3.30.360.10">
    <property type="entry name" value="Dihydrodipicolinate Reductase, domain 2"/>
    <property type="match status" value="1"/>
</dbReference>
<evidence type="ECO:0000256" key="2">
    <source>
        <dbReference type="ARBA" id="ARBA00023002"/>
    </source>
</evidence>
<dbReference type="EMBL" id="BAABCY010000016">
    <property type="protein sequence ID" value="GAA3556918.1"/>
    <property type="molecule type" value="Genomic_DNA"/>
</dbReference>
<dbReference type="Pfam" id="PF01408">
    <property type="entry name" value="GFO_IDH_MocA"/>
    <property type="match status" value="1"/>
</dbReference>
<dbReference type="PANTHER" id="PTHR42840">
    <property type="entry name" value="NAD(P)-BINDING ROSSMANN-FOLD SUPERFAMILY PROTEIN-RELATED"/>
    <property type="match status" value="1"/>
</dbReference>
<reference evidence="6" key="1">
    <citation type="journal article" date="2019" name="Int. J. Syst. Evol. Microbiol.">
        <title>The Global Catalogue of Microorganisms (GCM) 10K type strain sequencing project: providing services to taxonomists for standard genome sequencing and annotation.</title>
        <authorList>
            <consortium name="The Broad Institute Genomics Platform"/>
            <consortium name="The Broad Institute Genome Sequencing Center for Infectious Disease"/>
            <person name="Wu L."/>
            <person name="Ma J."/>
        </authorList>
    </citation>
    <scope>NUCLEOTIDE SEQUENCE [LARGE SCALE GENOMIC DNA]</scope>
    <source>
        <strain evidence="6">JCM 17111</strain>
    </source>
</reference>
<dbReference type="InterPro" id="IPR000683">
    <property type="entry name" value="Gfo/Idh/MocA-like_OxRdtase_N"/>
</dbReference>
<evidence type="ECO:0000313" key="6">
    <source>
        <dbReference type="Proteomes" id="UP001500954"/>
    </source>
</evidence>
<dbReference type="Proteomes" id="UP001500954">
    <property type="component" value="Unassembled WGS sequence"/>
</dbReference>
<feature type="domain" description="GFO/IDH/MocA-like oxidoreductase" evidence="4">
    <location>
        <begin position="140"/>
        <end position="260"/>
    </location>
</feature>
<keyword evidence="6" id="KW-1185">Reference proteome</keyword>
<name>A0ABP6WVA6_9FLAO</name>
<organism evidence="5 6">
    <name type="scientific">Snuella lapsa</name>
    <dbReference type="NCBI Taxonomy" id="870481"/>
    <lineage>
        <taxon>Bacteria</taxon>
        <taxon>Pseudomonadati</taxon>
        <taxon>Bacteroidota</taxon>
        <taxon>Flavobacteriia</taxon>
        <taxon>Flavobacteriales</taxon>
        <taxon>Flavobacteriaceae</taxon>
        <taxon>Snuella</taxon>
    </lineage>
</organism>
<dbReference type="InterPro" id="IPR036291">
    <property type="entry name" value="NAD(P)-bd_dom_sf"/>
</dbReference>
<dbReference type="SUPFAM" id="SSF55347">
    <property type="entry name" value="Glyceraldehyde-3-phosphate dehydrogenase-like, C-terminal domain"/>
    <property type="match status" value="1"/>
</dbReference>
<sequence length="345" mass="38128">MIKELLNQQFYMIKIGIIGIGRMGKIHLENLSRKIEGVNLIAAVNPGEDGQKFALQHGVKNVSKDVDSIINHPEIDAVVISSPSSTHAEYAVKAARKGKAVFCEKPIDGSLEKAHETIAEISALNVPFMIGFNQRFDVNFSRVKMALSNGEIGRLRNLHIISRDPQPPPISYIRTSGGLFRDMTIHDFDMARFIMGCEVVEVFAYGNCLIDPAIGDAGDIDSATVLLKFENGAMATIENSREAVYGYDQRLEVFGSKGVIKVDNPLKSHMKIVADTGTLSDRHLNFFMDRYQLSYLEEMKAFITALNQKTPMPVSGEDGLKAMILAEAANRSLVENRPVQINSIN</sequence>
<comment type="similarity">
    <text evidence="1">Belongs to the Gfo/Idh/MocA family.</text>
</comment>
<dbReference type="PANTHER" id="PTHR42840:SF3">
    <property type="entry name" value="BINDING ROSSMANN FOLD OXIDOREDUCTASE, PUTATIVE (AFU_ORTHOLOGUE AFUA_2G10240)-RELATED"/>
    <property type="match status" value="1"/>
</dbReference>
<evidence type="ECO:0000313" key="5">
    <source>
        <dbReference type="EMBL" id="GAA3556918.1"/>
    </source>
</evidence>
<dbReference type="NCBIfam" id="TIGR04380">
    <property type="entry name" value="myo_inos_iolG"/>
    <property type="match status" value="1"/>
</dbReference>
<evidence type="ECO:0000259" key="3">
    <source>
        <dbReference type="Pfam" id="PF01408"/>
    </source>
</evidence>